<protein>
    <submittedName>
        <fullName evidence="1">Uncharacterized protein</fullName>
    </submittedName>
</protein>
<dbReference type="RefSeq" id="WP_129340216.1">
    <property type="nucleotide sequence ID" value="NZ_JACIDD010000001.1"/>
</dbReference>
<evidence type="ECO:0000313" key="1">
    <source>
        <dbReference type="EMBL" id="RXZ34426.1"/>
    </source>
</evidence>
<accession>A0A4Q2IVH3</accession>
<name>A0A4Q2IVH3_9SPHN</name>
<comment type="caution">
    <text evidence="1">The sequence shown here is derived from an EMBL/GenBank/DDBJ whole genome shotgun (WGS) entry which is preliminary data.</text>
</comment>
<evidence type="ECO:0000313" key="2">
    <source>
        <dbReference type="Proteomes" id="UP000292347"/>
    </source>
</evidence>
<dbReference type="AlphaFoldDB" id="A0A4Q2IVH3"/>
<dbReference type="EMBL" id="SDPT01000001">
    <property type="protein sequence ID" value="RXZ34426.1"/>
    <property type="molecule type" value="Genomic_DNA"/>
</dbReference>
<organism evidence="1 2">
    <name type="scientific">Sphingomonas desiccabilis</name>
    <dbReference type="NCBI Taxonomy" id="429134"/>
    <lineage>
        <taxon>Bacteria</taxon>
        <taxon>Pseudomonadati</taxon>
        <taxon>Pseudomonadota</taxon>
        <taxon>Alphaproteobacteria</taxon>
        <taxon>Sphingomonadales</taxon>
        <taxon>Sphingomonadaceae</taxon>
        <taxon>Sphingomonas</taxon>
    </lineage>
</organism>
<dbReference type="Proteomes" id="UP000292347">
    <property type="component" value="Unassembled WGS sequence"/>
</dbReference>
<gene>
    <name evidence="1" type="ORF">EO081_01670</name>
</gene>
<reference evidence="1 2" key="1">
    <citation type="submission" date="2019-01" db="EMBL/GenBank/DDBJ databases">
        <title>Sphingomonas mucosissima sp. nov. and Sphingomonas desiccabilis sp. nov., from biological soil crusts in the Colorado Plateau, USA.</title>
        <authorList>
            <person name="Zhu D."/>
        </authorList>
    </citation>
    <scope>NUCLEOTIDE SEQUENCE [LARGE SCALE GENOMIC DNA]</scope>
    <source>
        <strain evidence="1 2">CP1D</strain>
    </source>
</reference>
<dbReference type="OrthoDB" id="8374226at2"/>
<proteinExistence type="predicted"/>
<keyword evidence="2" id="KW-1185">Reference proteome</keyword>
<sequence length="185" mass="21227">MMVAGKHLMIAVNWFGPLSGDLCAIRTIARDDFTDGLYMCVGMRPYQRKASLQYVGIGNPLHARMHDGHHALPHVTRERKIWLGEIATAEPSGKKMKVTKASLDYAEWLHAYFLQLPLNDKKRSGLPTRSVTVLNRWWRASNYDRIRSNRPVPEWPDLIDFPGHGLPARTVWFGGRQRIFTSPDY</sequence>